<feature type="signal peptide" evidence="4">
    <location>
        <begin position="1"/>
        <end position="29"/>
    </location>
</feature>
<evidence type="ECO:0000313" key="6">
    <source>
        <dbReference type="EMBL" id="EJF89252.1"/>
    </source>
</evidence>
<gene>
    <name evidence="6" type="ORF">ME5_01803</name>
</gene>
<dbReference type="Gene3D" id="3.10.105.10">
    <property type="entry name" value="Dipeptide-binding Protein, Domain 3"/>
    <property type="match status" value="1"/>
</dbReference>
<dbReference type="InterPro" id="IPR030678">
    <property type="entry name" value="Peptide/Ni-bd"/>
</dbReference>
<dbReference type="HOGENOM" id="CLU_017028_7_0_5"/>
<dbReference type="GO" id="GO:1904680">
    <property type="term" value="F:peptide transmembrane transporter activity"/>
    <property type="evidence" value="ECO:0007669"/>
    <property type="project" value="TreeGrafter"/>
</dbReference>
<evidence type="ECO:0000259" key="5">
    <source>
        <dbReference type="Pfam" id="PF00496"/>
    </source>
</evidence>
<evidence type="ECO:0000256" key="3">
    <source>
        <dbReference type="ARBA" id="ARBA00022729"/>
    </source>
</evidence>
<keyword evidence="7" id="KW-1185">Reference proteome</keyword>
<dbReference type="STRING" id="1094558.ME5_01803"/>
<reference evidence="6 7" key="1">
    <citation type="submission" date="2012-03" db="EMBL/GenBank/DDBJ databases">
        <title>The Genome Sequence of Bartonella tamiae Th239.</title>
        <authorList>
            <consortium name="The Broad Institute Genome Sequencing Platform"/>
            <consortium name="The Broad Institute Genome Sequencing Center for Infectious Disease"/>
            <person name="Feldgarden M."/>
            <person name="Kirby J."/>
            <person name="Kosoy M."/>
            <person name="Birtles R."/>
            <person name="Probert W.S."/>
            <person name="Chiaraviglio L."/>
            <person name="Young S.K."/>
            <person name="Zeng Q."/>
            <person name="Gargeya S."/>
            <person name="Fitzgerald M."/>
            <person name="Haas B."/>
            <person name="Abouelleil A."/>
            <person name="Alvarado L."/>
            <person name="Arachchi H.M."/>
            <person name="Berlin A."/>
            <person name="Chapman S.B."/>
            <person name="Gearin G."/>
            <person name="Goldberg J."/>
            <person name="Griggs A."/>
            <person name="Gujja S."/>
            <person name="Hansen M."/>
            <person name="Heiman D."/>
            <person name="Howarth C."/>
            <person name="Larimer J."/>
            <person name="Lui A."/>
            <person name="MacDonald P.J.P."/>
            <person name="McCowen C."/>
            <person name="Montmayeur A."/>
            <person name="Murphy C."/>
            <person name="Neiman D."/>
            <person name="Pearson M."/>
            <person name="Priest M."/>
            <person name="Roberts A."/>
            <person name="Saif S."/>
            <person name="Shea T."/>
            <person name="Sisk P."/>
            <person name="Stolte C."/>
            <person name="Sykes S."/>
            <person name="Wortman J."/>
            <person name="Nusbaum C."/>
            <person name="Birren B."/>
        </authorList>
    </citation>
    <scope>NUCLEOTIDE SEQUENCE [LARGE SCALE GENOMIC DNA]</scope>
    <source>
        <strain evidence="6 7">Th239</strain>
    </source>
</reference>
<dbReference type="CDD" id="cd08493">
    <property type="entry name" value="PBP2_DppA_like"/>
    <property type="match status" value="1"/>
</dbReference>
<dbReference type="OrthoDB" id="9803988at2"/>
<dbReference type="InterPro" id="IPR023765">
    <property type="entry name" value="SBP_5_CS"/>
</dbReference>
<dbReference type="InterPro" id="IPR039424">
    <property type="entry name" value="SBP_5"/>
</dbReference>
<feature type="chain" id="PRO_5003743723" description="Solute-binding protein family 5 domain-containing protein" evidence="4">
    <location>
        <begin position="30"/>
        <end position="542"/>
    </location>
</feature>
<evidence type="ECO:0000256" key="2">
    <source>
        <dbReference type="ARBA" id="ARBA00005695"/>
    </source>
</evidence>
<dbReference type="Gene3D" id="3.40.190.10">
    <property type="entry name" value="Periplasmic binding protein-like II"/>
    <property type="match status" value="1"/>
</dbReference>
<comment type="similarity">
    <text evidence="2">Belongs to the bacterial solute-binding protein 5 family.</text>
</comment>
<dbReference type="Gene3D" id="3.90.76.10">
    <property type="entry name" value="Dipeptide-binding Protein, Domain 1"/>
    <property type="match status" value="1"/>
</dbReference>
<proteinExistence type="inferred from homology"/>
<dbReference type="PANTHER" id="PTHR30290:SF38">
    <property type="entry name" value="D,D-DIPEPTIDE-BINDING PERIPLASMIC PROTEIN DDPA-RELATED"/>
    <property type="match status" value="1"/>
</dbReference>
<accession>J1JW78</accession>
<dbReference type="EMBL" id="AIMB01000008">
    <property type="protein sequence ID" value="EJF89252.1"/>
    <property type="molecule type" value="Genomic_DNA"/>
</dbReference>
<sequence length="542" mass="61046">MIGDEKNTMTLMKKIIRTTLIAGSMMAFASTASAKTLIYCSEASPEGFDPALYTSGTTVDAAALTIYNRLVEFNPDETGILPSLAEKWEISDDGLEYIFHLREGVKFQTTSYFTPSRTLNADDVLFTFDRAMNPQSPWHDYIPGIGYQYFDSMGLQDLIKTVEKLDDYTIKITLNQPEAPFLADLAMAFISINSKEYADQLEKEDRKEQFNLNPIGTGPFTFVAYQKDAAIRYKANDDYFGDRPKIDHLVFAITTDPSVRAQKLKAGECHIMSYPSPADIKELKADTNLQVLENPGLNVGYMAYNTLQPPFDKVEVRQALNMAVNKEAILQAVFDDGGMVAKNPIPPTMWGYNDTIKDDVYDPEKAKQMLDAAGVKDLQMKIWAMPVSRPYMPNARRAAELIQADFNTVGVKAEIVSMEWGEYLKLGREKDRDGAIIAGWTGANGDPDNFFHVLNGCQSIGTNNYSNWCYEPFEKLINQAKIINDQDARVKLYEEAQLIFKEQAPWLVLDHSTVYMPMSKKVTGFKIYPVGGFRFFSVDIEE</sequence>
<comment type="caution">
    <text evidence="6">The sequence shown here is derived from an EMBL/GenBank/DDBJ whole genome shotgun (WGS) entry which is preliminary data.</text>
</comment>
<dbReference type="Proteomes" id="UP000008952">
    <property type="component" value="Unassembled WGS sequence"/>
</dbReference>
<evidence type="ECO:0000256" key="1">
    <source>
        <dbReference type="ARBA" id="ARBA00004418"/>
    </source>
</evidence>
<dbReference type="PATRIC" id="fig|1094558.3.peg.1936"/>
<dbReference type="SUPFAM" id="SSF53850">
    <property type="entry name" value="Periplasmic binding protein-like II"/>
    <property type="match status" value="1"/>
</dbReference>
<dbReference type="PANTHER" id="PTHR30290">
    <property type="entry name" value="PERIPLASMIC BINDING COMPONENT OF ABC TRANSPORTER"/>
    <property type="match status" value="1"/>
</dbReference>
<dbReference type="Pfam" id="PF00496">
    <property type="entry name" value="SBP_bac_5"/>
    <property type="match status" value="1"/>
</dbReference>
<evidence type="ECO:0000313" key="7">
    <source>
        <dbReference type="Proteomes" id="UP000008952"/>
    </source>
</evidence>
<dbReference type="GO" id="GO:0043190">
    <property type="term" value="C:ATP-binding cassette (ABC) transporter complex"/>
    <property type="evidence" value="ECO:0007669"/>
    <property type="project" value="InterPro"/>
</dbReference>
<name>J1JW78_9HYPH</name>
<keyword evidence="3 4" id="KW-0732">Signal</keyword>
<dbReference type="GO" id="GO:0042938">
    <property type="term" value="P:dipeptide transport"/>
    <property type="evidence" value="ECO:0007669"/>
    <property type="project" value="TreeGrafter"/>
</dbReference>
<dbReference type="PIRSF" id="PIRSF002741">
    <property type="entry name" value="MppA"/>
    <property type="match status" value="1"/>
</dbReference>
<protein>
    <recommendedName>
        <fullName evidence="5">Solute-binding protein family 5 domain-containing protein</fullName>
    </recommendedName>
</protein>
<feature type="domain" description="Solute-binding protein family 5" evidence="5">
    <location>
        <begin position="81"/>
        <end position="459"/>
    </location>
</feature>
<comment type="subcellular location">
    <subcellularLocation>
        <location evidence="1">Periplasm</location>
    </subcellularLocation>
</comment>
<organism evidence="6 7">
    <name type="scientific">Bartonella tamiae Th239</name>
    <dbReference type="NCBI Taxonomy" id="1094558"/>
    <lineage>
        <taxon>Bacteria</taxon>
        <taxon>Pseudomonadati</taxon>
        <taxon>Pseudomonadota</taxon>
        <taxon>Alphaproteobacteria</taxon>
        <taxon>Hyphomicrobiales</taxon>
        <taxon>Bartonellaceae</taxon>
        <taxon>Bartonella</taxon>
    </lineage>
</organism>
<dbReference type="PROSITE" id="PS01040">
    <property type="entry name" value="SBP_BACTERIAL_5"/>
    <property type="match status" value="1"/>
</dbReference>
<dbReference type="GO" id="GO:0030288">
    <property type="term" value="C:outer membrane-bounded periplasmic space"/>
    <property type="evidence" value="ECO:0007669"/>
    <property type="project" value="TreeGrafter"/>
</dbReference>
<dbReference type="eggNOG" id="COG0747">
    <property type="taxonomic scope" value="Bacteria"/>
</dbReference>
<dbReference type="FunFam" id="3.40.190.10:FF:000036">
    <property type="entry name" value="Dipeptide ABC transporter, substrate-binding protein"/>
    <property type="match status" value="1"/>
</dbReference>
<dbReference type="InterPro" id="IPR000914">
    <property type="entry name" value="SBP_5_dom"/>
</dbReference>
<dbReference type="AlphaFoldDB" id="J1JW78"/>
<evidence type="ECO:0000256" key="4">
    <source>
        <dbReference type="SAM" id="SignalP"/>
    </source>
</evidence>